<proteinExistence type="predicted"/>
<name>A0ABV0NFR9_9TELE</name>
<gene>
    <name evidence="2" type="ORF">GOODEAATRI_033301</name>
</gene>
<accession>A0ABV0NFR9</accession>
<organism evidence="2 3">
    <name type="scientific">Goodea atripinnis</name>
    <dbReference type="NCBI Taxonomy" id="208336"/>
    <lineage>
        <taxon>Eukaryota</taxon>
        <taxon>Metazoa</taxon>
        <taxon>Chordata</taxon>
        <taxon>Craniata</taxon>
        <taxon>Vertebrata</taxon>
        <taxon>Euteleostomi</taxon>
        <taxon>Actinopterygii</taxon>
        <taxon>Neopterygii</taxon>
        <taxon>Teleostei</taxon>
        <taxon>Neoteleostei</taxon>
        <taxon>Acanthomorphata</taxon>
        <taxon>Ovalentaria</taxon>
        <taxon>Atherinomorphae</taxon>
        <taxon>Cyprinodontiformes</taxon>
        <taxon>Goodeidae</taxon>
        <taxon>Goodea</taxon>
    </lineage>
</organism>
<dbReference type="EMBL" id="JAHRIO010036784">
    <property type="protein sequence ID" value="MEQ2170226.1"/>
    <property type="molecule type" value="Genomic_DNA"/>
</dbReference>
<sequence>MFSSLTVSIHPLVRSSFCLKPVIFLIPHHTSLTLSFWSLLSSFFFYTSLPSFISTLSCFCILLNNSLSPCLKAFFFLLSWPFRMIQGLLLGKHIGGVVSVA</sequence>
<evidence type="ECO:0000256" key="1">
    <source>
        <dbReference type="SAM" id="Phobius"/>
    </source>
</evidence>
<evidence type="ECO:0000313" key="3">
    <source>
        <dbReference type="Proteomes" id="UP001476798"/>
    </source>
</evidence>
<protein>
    <submittedName>
        <fullName evidence="2">Uncharacterized protein</fullName>
    </submittedName>
</protein>
<keyword evidence="3" id="KW-1185">Reference proteome</keyword>
<feature type="transmembrane region" description="Helical" evidence="1">
    <location>
        <begin position="52"/>
        <end position="78"/>
    </location>
</feature>
<reference evidence="2 3" key="1">
    <citation type="submission" date="2021-06" db="EMBL/GenBank/DDBJ databases">
        <authorList>
            <person name="Palmer J.M."/>
        </authorList>
    </citation>
    <scope>NUCLEOTIDE SEQUENCE [LARGE SCALE GENOMIC DNA]</scope>
    <source>
        <strain evidence="2 3">GA_2019</strain>
        <tissue evidence="2">Muscle</tissue>
    </source>
</reference>
<keyword evidence="1" id="KW-0812">Transmembrane</keyword>
<dbReference type="Proteomes" id="UP001476798">
    <property type="component" value="Unassembled WGS sequence"/>
</dbReference>
<keyword evidence="1" id="KW-1133">Transmembrane helix</keyword>
<comment type="caution">
    <text evidence="2">The sequence shown here is derived from an EMBL/GenBank/DDBJ whole genome shotgun (WGS) entry which is preliminary data.</text>
</comment>
<evidence type="ECO:0000313" key="2">
    <source>
        <dbReference type="EMBL" id="MEQ2170226.1"/>
    </source>
</evidence>
<keyword evidence="1" id="KW-0472">Membrane</keyword>